<evidence type="ECO:0000313" key="2">
    <source>
        <dbReference type="Proteomes" id="UP000828941"/>
    </source>
</evidence>
<comment type="caution">
    <text evidence="1">The sequence shown here is derived from an EMBL/GenBank/DDBJ whole genome shotgun (WGS) entry which is preliminary data.</text>
</comment>
<keyword evidence="2" id="KW-1185">Reference proteome</keyword>
<proteinExistence type="predicted"/>
<accession>A0ACB9KR18</accession>
<dbReference type="Proteomes" id="UP000828941">
    <property type="component" value="Chromosome 13"/>
</dbReference>
<evidence type="ECO:0000313" key="1">
    <source>
        <dbReference type="EMBL" id="KAI4299625.1"/>
    </source>
</evidence>
<reference evidence="1 2" key="1">
    <citation type="journal article" date="2022" name="DNA Res.">
        <title>Chromosomal-level genome assembly of the orchid tree Bauhinia variegata (Leguminosae; Cercidoideae) supports the allotetraploid origin hypothesis of Bauhinia.</title>
        <authorList>
            <person name="Zhong Y."/>
            <person name="Chen Y."/>
            <person name="Zheng D."/>
            <person name="Pang J."/>
            <person name="Liu Y."/>
            <person name="Luo S."/>
            <person name="Meng S."/>
            <person name="Qian L."/>
            <person name="Wei D."/>
            <person name="Dai S."/>
            <person name="Zhou R."/>
        </authorList>
    </citation>
    <scope>NUCLEOTIDE SEQUENCE [LARGE SCALE GENOMIC DNA]</scope>
    <source>
        <strain evidence="1">BV-YZ2020</strain>
    </source>
</reference>
<sequence length="79" mass="9006">MRLVILVKPVSNRALATKLRERREFPSASSAHKRPWSRASVLRIHRIESSSMVPTFVSLCLLLTFHVRFSFSGTKLSPI</sequence>
<protein>
    <submittedName>
        <fullName evidence="1">Uncharacterized protein</fullName>
    </submittedName>
</protein>
<organism evidence="1 2">
    <name type="scientific">Bauhinia variegata</name>
    <name type="common">Purple orchid tree</name>
    <name type="synonym">Phanera variegata</name>
    <dbReference type="NCBI Taxonomy" id="167791"/>
    <lineage>
        <taxon>Eukaryota</taxon>
        <taxon>Viridiplantae</taxon>
        <taxon>Streptophyta</taxon>
        <taxon>Embryophyta</taxon>
        <taxon>Tracheophyta</taxon>
        <taxon>Spermatophyta</taxon>
        <taxon>Magnoliopsida</taxon>
        <taxon>eudicotyledons</taxon>
        <taxon>Gunneridae</taxon>
        <taxon>Pentapetalae</taxon>
        <taxon>rosids</taxon>
        <taxon>fabids</taxon>
        <taxon>Fabales</taxon>
        <taxon>Fabaceae</taxon>
        <taxon>Cercidoideae</taxon>
        <taxon>Cercideae</taxon>
        <taxon>Bauhiniinae</taxon>
        <taxon>Bauhinia</taxon>
    </lineage>
</organism>
<dbReference type="EMBL" id="CM039438">
    <property type="protein sequence ID" value="KAI4299625.1"/>
    <property type="molecule type" value="Genomic_DNA"/>
</dbReference>
<name>A0ACB9KR18_BAUVA</name>
<gene>
    <name evidence="1" type="ORF">L6164_033063</name>
</gene>